<gene>
    <name evidence="1" type="ORF">M8523_31340</name>
</gene>
<protein>
    <submittedName>
        <fullName evidence="1">Uncharacterized protein</fullName>
    </submittedName>
</protein>
<accession>A0AA41Z8D1</accession>
<name>A0AA41Z8D1_9HYPH</name>
<evidence type="ECO:0000313" key="2">
    <source>
        <dbReference type="Proteomes" id="UP001165667"/>
    </source>
</evidence>
<comment type="caution">
    <text evidence="1">The sequence shown here is derived from an EMBL/GenBank/DDBJ whole genome shotgun (WGS) entry which is preliminary data.</text>
</comment>
<organism evidence="1 2">
    <name type="scientific">Lichenifustis flavocetrariae</name>
    <dbReference type="NCBI Taxonomy" id="2949735"/>
    <lineage>
        <taxon>Bacteria</taxon>
        <taxon>Pseudomonadati</taxon>
        <taxon>Pseudomonadota</taxon>
        <taxon>Alphaproteobacteria</taxon>
        <taxon>Hyphomicrobiales</taxon>
        <taxon>Lichenihabitantaceae</taxon>
        <taxon>Lichenifustis</taxon>
    </lineage>
</organism>
<dbReference type="Proteomes" id="UP001165667">
    <property type="component" value="Unassembled WGS sequence"/>
</dbReference>
<keyword evidence="2" id="KW-1185">Reference proteome</keyword>
<reference evidence="1" key="1">
    <citation type="submission" date="2022-05" db="EMBL/GenBank/DDBJ databases">
        <authorList>
            <person name="Pankratov T."/>
        </authorList>
    </citation>
    <scope>NUCLEOTIDE SEQUENCE</scope>
    <source>
        <strain evidence="1">BP6-180914</strain>
    </source>
</reference>
<proteinExistence type="predicted"/>
<dbReference type="EMBL" id="JAMOIM010000049">
    <property type="protein sequence ID" value="MCW6512413.1"/>
    <property type="molecule type" value="Genomic_DNA"/>
</dbReference>
<sequence length="126" mass="13783">MKSGGGMLTTFGVSLRPSIFIVLALFCWEWPALAADLAQPSNTNQEPFATTAPIGFASEFPRSPLEDIFIRGSVRFLTKREAHLHCPEDIIVQVGTLSNIYRSAPAPSEGAFMCRTDAIVEGDRPR</sequence>
<dbReference type="RefSeq" id="WP_282588789.1">
    <property type="nucleotide sequence ID" value="NZ_JAMOIM010000049.1"/>
</dbReference>
<evidence type="ECO:0000313" key="1">
    <source>
        <dbReference type="EMBL" id="MCW6512413.1"/>
    </source>
</evidence>
<dbReference type="AlphaFoldDB" id="A0AA41Z8D1"/>